<organism evidence="2 3">
    <name type="scientific">Ceratodon purpureus</name>
    <name type="common">Fire moss</name>
    <name type="synonym">Dicranum purpureum</name>
    <dbReference type="NCBI Taxonomy" id="3225"/>
    <lineage>
        <taxon>Eukaryota</taxon>
        <taxon>Viridiplantae</taxon>
        <taxon>Streptophyta</taxon>
        <taxon>Embryophyta</taxon>
        <taxon>Bryophyta</taxon>
        <taxon>Bryophytina</taxon>
        <taxon>Bryopsida</taxon>
        <taxon>Dicranidae</taxon>
        <taxon>Pseudoditrichales</taxon>
        <taxon>Ditrichaceae</taxon>
        <taxon>Ceratodon</taxon>
    </lineage>
</organism>
<feature type="region of interest" description="Disordered" evidence="1">
    <location>
        <begin position="81"/>
        <end position="101"/>
    </location>
</feature>
<name>A0A8T0HEL1_CERPU</name>
<dbReference type="Proteomes" id="UP000822688">
    <property type="component" value="Chromosome 6"/>
</dbReference>
<evidence type="ECO:0000313" key="3">
    <source>
        <dbReference type="Proteomes" id="UP000822688"/>
    </source>
</evidence>
<accession>A0A8T0HEL1</accession>
<gene>
    <name evidence="2" type="ORF">KC19_6G037300</name>
</gene>
<evidence type="ECO:0000256" key="1">
    <source>
        <dbReference type="SAM" id="MobiDB-lite"/>
    </source>
</evidence>
<dbReference type="EMBL" id="CM026427">
    <property type="protein sequence ID" value="KAG0568674.1"/>
    <property type="molecule type" value="Genomic_DNA"/>
</dbReference>
<dbReference type="AlphaFoldDB" id="A0A8T0HEL1"/>
<evidence type="ECO:0000313" key="2">
    <source>
        <dbReference type="EMBL" id="KAG0568674.1"/>
    </source>
</evidence>
<comment type="caution">
    <text evidence="2">The sequence shown here is derived from an EMBL/GenBank/DDBJ whole genome shotgun (WGS) entry which is preliminary data.</text>
</comment>
<keyword evidence="3" id="KW-1185">Reference proteome</keyword>
<proteinExistence type="predicted"/>
<protein>
    <submittedName>
        <fullName evidence="2">Uncharacterized protein</fullName>
    </submittedName>
</protein>
<reference evidence="2 3" key="1">
    <citation type="submission" date="2020-06" db="EMBL/GenBank/DDBJ databases">
        <title>WGS assembly of Ceratodon purpureus strain R40.</title>
        <authorList>
            <person name="Carey S.B."/>
            <person name="Jenkins J."/>
            <person name="Shu S."/>
            <person name="Lovell J.T."/>
            <person name="Sreedasyam A."/>
            <person name="Maumus F."/>
            <person name="Tiley G.P."/>
            <person name="Fernandez-Pozo N."/>
            <person name="Barry K."/>
            <person name="Chen C."/>
            <person name="Wang M."/>
            <person name="Lipzen A."/>
            <person name="Daum C."/>
            <person name="Saski C.A."/>
            <person name="Payton A.C."/>
            <person name="Mcbreen J.C."/>
            <person name="Conrad R.E."/>
            <person name="Kollar L.M."/>
            <person name="Olsson S."/>
            <person name="Huttunen S."/>
            <person name="Landis J.B."/>
            <person name="Wickett N.J."/>
            <person name="Johnson M.G."/>
            <person name="Rensing S.A."/>
            <person name="Grimwood J."/>
            <person name="Schmutz J."/>
            <person name="Mcdaniel S.F."/>
        </authorList>
    </citation>
    <scope>NUCLEOTIDE SEQUENCE [LARGE SCALE GENOMIC DNA]</scope>
    <source>
        <strain evidence="2 3">R40</strain>
    </source>
</reference>
<sequence length="101" mass="11274">MWNLPHKPHQGESSIICKRGATSVCSIPNPANAKITLNLQMSLSPLISIIYPTNLTQLTYHLLHQYNTGITIKNHKPKCNSFSKSTRPALDTQAPEIPRKN</sequence>